<proteinExistence type="predicted"/>
<keyword evidence="2" id="KW-1185">Reference proteome</keyword>
<evidence type="ECO:0000313" key="2">
    <source>
        <dbReference type="Proteomes" id="UP000070344"/>
    </source>
</evidence>
<reference evidence="1 2" key="1">
    <citation type="journal article" date="2016" name="Sci. Rep.">
        <title>Metabolic traits of an uncultured archaeal lineage -MSBL1- from brine pools of the Red Sea.</title>
        <authorList>
            <person name="Mwirichia R."/>
            <person name="Alam I."/>
            <person name="Rashid M."/>
            <person name="Vinu M."/>
            <person name="Ba-Alawi W."/>
            <person name="Anthony Kamau A."/>
            <person name="Kamanda Ngugi D."/>
            <person name="Goker M."/>
            <person name="Klenk H.P."/>
            <person name="Bajic V."/>
            <person name="Stingl U."/>
        </authorList>
    </citation>
    <scope>NUCLEOTIDE SEQUENCE [LARGE SCALE GENOMIC DNA]</scope>
    <source>
        <strain evidence="1">SCGC-AAA259O05</strain>
    </source>
</reference>
<evidence type="ECO:0000313" key="1">
    <source>
        <dbReference type="EMBL" id="KXA99460.1"/>
    </source>
</evidence>
<gene>
    <name evidence="1" type="ORF">AKJ41_05395</name>
</gene>
<comment type="caution">
    <text evidence="1">The sequence shown here is derived from an EMBL/GenBank/DDBJ whole genome shotgun (WGS) entry which is preliminary data.</text>
</comment>
<organism evidence="1 2">
    <name type="scientific">candidate division MSBL1 archaeon SCGC-AAA259O05</name>
    <dbReference type="NCBI Taxonomy" id="1698271"/>
    <lineage>
        <taxon>Archaea</taxon>
        <taxon>Methanobacteriati</taxon>
        <taxon>Methanobacteriota</taxon>
        <taxon>candidate division MSBL1</taxon>
    </lineage>
</organism>
<sequence length="61" mass="7505">MNQNIYYHLIKNFHKKVLEIFNFFFLFLLLRDIETFDKEEAKRILSKIEFHYTIVFLTSSG</sequence>
<dbReference type="Proteomes" id="UP000070344">
    <property type="component" value="Unassembled WGS sequence"/>
</dbReference>
<name>A0A133UZ60_9EURY</name>
<dbReference type="AlphaFoldDB" id="A0A133UZ60"/>
<protein>
    <submittedName>
        <fullName evidence="1">Uncharacterized protein</fullName>
    </submittedName>
</protein>
<dbReference type="EMBL" id="LHXV01000087">
    <property type="protein sequence ID" value="KXA99460.1"/>
    <property type="molecule type" value="Genomic_DNA"/>
</dbReference>
<accession>A0A133UZ60</accession>